<feature type="transmembrane region" description="Helical" evidence="6">
    <location>
        <begin position="378"/>
        <end position="397"/>
    </location>
</feature>
<keyword evidence="5 6" id="KW-0472">Membrane</keyword>
<dbReference type="AlphaFoldDB" id="A0A7K5ZYZ1"/>
<dbReference type="InterPro" id="IPR046755">
    <property type="entry name" value="VAS1_LD"/>
</dbReference>
<gene>
    <name evidence="9" type="primary">Atp6ap1</name>
    <name evidence="9" type="ORF">ONYCOR_R05400</name>
</gene>
<protein>
    <submittedName>
        <fullName evidence="9">VAS1 ATPase</fullName>
    </submittedName>
</protein>
<name>A0A7K5ZYZ1_ONYCO</name>
<dbReference type="GO" id="GO:0001671">
    <property type="term" value="F:ATPase activator activity"/>
    <property type="evidence" value="ECO:0007669"/>
    <property type="project" value="TreeGrafter"/>
</dbReference>
<evidence type="ECO:0000259" key="7">
    <source>
        <dbReference type="Pfam" id="PF05827"/>
    </source>
</evidence>
<dbReference type="Proteomes" id="UP000550309">
    <property type="component" value="Unassembled WGS sequence"/>
</dbReference>
<dbReference type="Gene3D" id="2.40.160.110">
    <property type="match status" value="1"/>
</dbReference>
<feature type="non-terminal residue" evidence="9">
    <location>
        <position position="422"/>
    </location>
</feature>
<keyword evidence="3 6" id="KW-0812">Transmembrane</keyword>
<feature type="domain" description="V-type proton ATPase subunit S1/VOA1 transmembrane" evidence="8">
    <location>
        <begin position="372"/>
        <end position="410"/>
    </location>
</feature>
<comment type="similarity">
    <text evidence="2">Belongs to the vacuolar ATPase subunit S1 family.</text>
</comment>
<dbReference type="GO" id="GO:0030659">
    <property type="term" value="C:cytoplasmic vesicle membrane"/>
    <property type="evidence" value="ECO:0007669"/>
    <property type="project" value="UniProtKB-ARBA"/>
</dbReference>
<accession>A0A7K5ZYZ1</accession>
<evidence type="ECO:0000256" key="1">
    <source>
        <dbReference type="ARBA" id="ARBA00004167"/>
    </source>
</evidence>
<dbReference type="FunFam" id="2.40.160.110:FF:000003">
    <property type="entry name" value="ATPase H+ transporting accessory protein 1"/>
    <property type="match status" value="1"/>
</dbReference>
<sequence length="422" mass="47535">AMHEGHIVSAQELTVLLQSLFTQNSRNLVLFLQDRLSVDDFTYLSESYGNKNPFQNQVNKLFINLLQEILQSSPSSLVLPAVDCEATRYLLSFLQESGDWKLTNVTDLNVSQLEVNASEGNLLVVQLQPLLSQLTECVKLCIFLFTDKIIERVTMDLQERGINFSVIYTAMRPSRISRRTDVVAELRRQLMATEEEDGLSYPPLNMTTGNYTCILFYASNFSLKANSSVFIDLTNATFVTQNVDISDSECSDSNTTLSLKYTKPVNGISSLEIRFLMTNKFYEGSARQWSTLDSVEIIQDEEKFAKFNVSVISAPAEYSFHCQLVGTSNLYPARLVPANNEAKNWDVFISSLQIQGFNIENNQFSYASDCTGFFTPGIWMGLVTSVILLWILTYGIHMIMQLTTNSRFDDPKGPALSVPQTE</sequence>
<evidence type="ECO:0000256" key="4">
    <source>
        <dbReference type="ARBA" id="ARBA00022989"/>
    </source>
</evidence>
<dbReference type="Pfam" id="PF20520">
    <property type="entry name" value="Ac45-VOA1_TM"/>
    <property type="match status" value="1"/>
</dbReference>
<dbReference type="EMBL" id="VZRK01000169">
    <property type="protein sequence ID" value="NWU82106.1"/>
    <property type="molecule type" value="Genomic_DNA"/>
</dbReference>
<dbReference type="PANTHER" id="PTHR12471">
    <property type="entry name" value="VACUOLAR ATP SYNTHASE SUBUNIT S1"/>
    <property type="match status" value="1"/>
</dbReference>
<dbReference type="GO" id="GO:0098588">
    <property type="term" value="C:bounding membrane of organelle"/>
    <property type="evidence" value="ECO:0007669"/>
    <property type="project" value="UniProtKB-ARBA"/>
</dbReference>
<feature type="non-terminal residue" evidence="9">
    <location>
        <position position="1"/>
    </location>
</feature>
<dbReference type="PANTHER" id="PTHR12471:SF6">
    <property type="entry name" value="ATPASE H+ TRANSPORTING ACCESSORY PROTEIN 1"/>
    <property type="match status" value="1"/>
</dbReference>
<keyword evidence="10" id="KW-1185">Reference proteome</keyword>
<proteinExistence type="inferred from homology"/>
<evidence type="ECO:0000313" key="10">
    <source>
        <dbReference type="Proteomes" id="UP000550309"/>
    </source>
</evidence>
<evidence type="ECO:0000256" key="3">
    <source>
        <dbReference type="ARBA" id="ARBA00022692"/>
    </source>
</evidence>
<feature type="domain" description="V-type proton ATPase subunit S1 luminal" evidence="7">
    <location>
        <begin position="212"/>
        <end position="357"/>
    </location>
</feature>
<dbReference type="InterPro" id="IPR008388">
    <property type="entry name" value="Ac45_acc_su"/>
</dbReference>
<dbReference type="GO" id="GO:0033176">
    <property type="term" value="C:proton-transporting V-type ATPase complex"/>
    <property type="evidence" value="ECO:0007669"/>
    <property type="project" value="TreeGrafter"/>
</dbReference>
<dbReference type="InterPro" id="IPR046756">
    <property type="entry name" value="VAS1/VOA1_TM"/>
</dbReference>
<evidence type="ECO:0000259" key="8">
    <source>
        <dbReference type="Pfam" id="PF20520"/>
    </source>
</evidence>
<organism evidence="9 10">
    <name type="scientific">Onychorhynchus coronatus</name>
    <name type="common">Royal flycatcher</name>
    <dbReference type="NCBI Taxonomy" id="360224"/>
    <lineage>
        <taxon>Eukaryota</taxon>
        <taxon>Metazoa</taxon>
        <taxon>Chordata</taxon>
        <taxon>Craniata</taxon>
        <taxon>Vertebrata</taxon>
        <taxon>Euteleostomi</taxon>
        <taxon>Archelosauria</taxon>
        <taxon>Archosauria</taxon>
        <taxon>Dinosauria</taxon>
        <taxon>Saurischia</taxon>
        <taxon>Theropoda</taxon>
        <taxon>Coelurosauria</taxon>
        <taxon>Aves</taxon>
        <taxon>Neognathae</taxon>
        <taxon>Neoaves</taxon>
        <taxon>Telluraves</taxon>
        <taxon>Australaves</taxon>
        <taxon>Passeriformes</taxon>
        <taxon>Tyrannidae</taxon>
        <taxon>Onychorhynchus</taxon>
    </lineage>
</organism>
<comment type="subcellular location">
    <subcellularLocation>
        <location evidence="1">Membrane</location>
        <topology evidence="1">Single-pass membrane protein</topology>
    </subcellularLocation>
</comment>
<evidence type="ECO:0000256" key="5">
    <source>
        <dbReference type="ARBA" id="ARBA00023136"/>
    </source>
</evidence>
<dbReference type="Pfam" id="PF05827">
    <property type="entry name" value="VAS1_LD"/>
    <property type="match status" value="1"/>
</dbReference>
<dbReference type="GO" id="GO:0012505">
    <property type="term" value="C:endomembrane system"/>
    <property type="evidence" value="ECO:0007669"/>
    <property type="project" value="UniProtKB-ARBA"/>
</dbReference>
<evidence type="ECO:0000256" key="2">
    <source>
        <dbReference type="ARBA" id="ARBA00009037"/>
    </source>
</evidence>
<keyword evidence="4 6" id="KW-1133">Transmembrane helix</keyword>
<reference evidence="9 10" key="1">
    <citation type="submission" date="2019-09" db="EMBL/GenBank/DDBJ databases">
        <title>Bird 10,000 Genomes (B10K) Project - Family phase.</title>
        <authorList>
            <person name="Zhang G."/>
        </authorList>
    </citation>
    <scope>NUCLEOTIDE SEQUENCE [LARGE SCALE GENOMIC DNA]</scope>
    <source>
        <strain evidence="9">B10K-DU-028-75</strain>
        <tissue evidence="9">Mixed tissue sample</tissue>
    </source>
</reference>
<evidence type="ECO:0000313" key="9">
    <source>
        <dbReference type="EMBL" id="NWU82106.1"/>
    </source>
</evidence>
<dbReference type="OrthoDB" id="9985059at2759"/>
<dbReference type="GO" id="GO:0030641">
    <property type="term" value="P:regulation of cellular pH"/>
    <property type="evidence" value="ECO:0007669"/>
    <property type="project" value="TreeGrafter"/>
</dbReference>
<evidence type="ECO:0000256" key="6">
    <source>
        <dbReference type="SAM" id="Phobius"/>
    </source>
</evidence>
<comment type="caution">
    <text evidence="9">The sequence shown here is derived from an EMBL/GenBank/DDBJ whole genome shotgun (WGS) entry which is preliminary data.</text>
</comment>